<name>A0ABS0LPJ5_9LACT</name>
<reference evidence="8 9" key="1">
    <citation type="submission" date="2020-07" db="EMBL/GenBank/DDBJ databases">
        <title>Facklamia lactis sp. nov., isolated from raw milk.</title>
        <authorList>
            <person name="Doll E.V."/>
            <person name="Huptas C."/>
            <person name="Staib L."/>
            <person name="Wenning M."/>
            <person name="Scherer S."/>
        </authorList>
    </citation>
    <scope>NUCLEOTIDE SEQUENCE [LARGE SCALE GENOMIC DNA]</scope>
    <source>
        <strain evidence="8 9">DSM 111018</strain>
    </source>
</reference>
<keyword evidence="2 6" id="KW-0812">Transmembrane</keyword>
<feature type="transmembrane region" description="Helical" evidence="6">
    <location>
        <begin position="171"/>
        <end position="196"/>
    </location>
</feature>
<dbReference type="CDD" id="cd07042">
    <property type="entry name" value="STAS_SulP_like_sulfate_transporter"/>
    <property type="match status" value="1"/>
</dbReference>
<feature type="transmembrane region" description="Helical" evidence="6">
    <location>
        <begin position="280"/>
        <end position="304"/>
    </location>
</feature>
<evidence type="ECO:0000313" key="8">
    <source>
        <dbReference type="EMBL" id="MBG9985425.1"/>
    </source>
</evidence>
<dbReference type="Pfam" id="PF01740">
    <property type="entry name" value="STAS"/>
    <property type="match status" value="1"/>
</dbReference>
<evidence type="ECO:0000256" key="5">
    <source>
        <dbReference type="SAM" id="MobiDB-lite"/>
    </source>
</evidence>
<dbReference type="SUPFAM" id="SSF52091">
    <property type="entry name" value="SpoIIaa-like"/>
    <property type="match status" value="1"/>
</dbReference>
<dbReference type="EMBL" id="JACBXQ010000001">
    <property type="protein sequence ID" value="MBG9985425.1"/>
    <property type="molecule type" value="Genomic_DNA"/>
</dbReference>
<dbReference type="Proteomes" id="UP000721415">
    <property type="component" value="Unassembled WGS sequence"/>
</dbReference>
<feature type="transmembrane region" description="Helical" evidence="6">
    <location>
        <begin position="216"/>
        <end position="234"/>
    </location>
</feature>
<sequence>MKNKIDPENNLETFEKTPPNNPDGINISDAYLKGVGTEDAQKAKIERILNADKEISHDKQGLLADIMASLVNGISNVPDGLATSLMVGVNPIHGLYASIFGPSVGSCFTSSQLMLISATVASAVFAGDVVENIPEPERLSALFTLVFLTGIAMLLFGLLKFGKLMKYISYPVIRGFMYGVGLLLIVGQFSGLVGYTPHASNSVLGFLETLMKVNEWNFIALVTALITMATMLFLRKTPAKLFSSALALVAGTLFVFLGNFESVEIVKDISEIPKGLPQLSLPNLSIITPNIIGSAVMLAAISAIQGVGVSQMAENPDNSEISPSRDMIAQGVANISSGLFSGIPVGASIGSTALNMTLNAQSRIAGVMAGLWMLAIVLIFGDIVEQIPMPALTSLIMIAGYGAVNIKDSISILKSGWSAILGFTVTLLCVLFINIPTAFAVGILLSILFYFISSASDIEVKELIPLNNSYQVAEVPTTLSSNKVLLLNVEGSLFFAGAQTFKERLPDIGQAQNPVVIIRMRNQNQMGATLIEILDNYAEDLQAVGGKLYLTGLDNNQIKYLKASGKLLPDDEAVLFPETDIIGESTKKALEHANIWVNQNKNFNSQSNYSSK</sequence>
<protein>
    <submittedName>
        <fullName evidence="8">SulP family inorganic anion transporter</fullName>
    </submittedName>
</protein>
<comment type="caution">
    <text evidence="8">The sequence shown here is derived from an EMBL/GenBank/DDBJ whole genome shotgun (WGS) entry which is preliminary data.</text>
</comment>
<feature type="domain" description="STAS" evidence="7">
    <location>
        <begin position="474"/>
        <end position="593"/>
    </location>
</feature>
<evidence type="ECO:0000256" key="2">
    <source>
        <dbReference type="ARBA" id="ARBA00022692"/>
    </source>
</evidence>
<evidence type="ECO:0000256" key="3">
    <source>
        <dbReference type="ARBA" id="ARBA00022989"/>
    </source>
</evidence>
<accession>A0ABS0LPJ5</accession>
<evidence type="ECO:0000313" key="9">
    <source>
        <dbReference type="Proteomes" id="UP000721415"/>
    </source>
</evidence>
<dbReference type="Gene3D" id="3.30.750.24">
    <property type="entry name" value="STAS domain"/>
    <property type="match status" value="1"/>
</dbReference>
<feature type="transmembrane region" description="Helical" evidence="6">
    <location>
        <begin position="387"/>
        <end position="406"/>
    </location>
</feature>
<dbReference type="PANTHER" id="PTHR11814">
    <property type="entry name" value="SULFATE TRANSPORTER"/>
    <property type="match status" value="1"/>
</dbReference>
<keyword evidence="4 6" id="KW-0472">Membrane</keyword>
<gene>
    <name evidence="8" type="ORF">HZY91_00785</name>
</gene>
<feature type="transmembrane region" description="Helical" evidence="6">
    <location>
        <begin position="241"/>
        <end position="260"/>
    </location>
</feature>
<feature type="transmembrane region" description="Helical" evidence="6">
    <location>
        <begin position="418"/>
        <end position="451"/>
    </location>
</feature>
<feature type="transmembrane region" description="Helical" evidence="6">
    <location>
        <begin position="113"/>
        <end position="133"/>
    </location>
</feature>
<evidence type="ECO:0000259" key="7">
    <source>
        <dbReference type="PROSITE" id="PS50801"/>
    </source>
</evidence>
<dbReference type="RefSeq" id="WP_197113636.1">
    <property type="nucleotide sequence ID" value="NZ_JACBXQ010000001.1"/>
</dbReference>
<organism evidence="8 9">
    <name type="scientific">Facklamia lactis</name>
    <dbReference type="NCBI Taxonomy" id="2749967"/>
    <lineage>
        <taxon>Bacteria</taxon>
        <taxon>Bacillati</taxon>
        <taxon>Bacillota</taxon>
        <taxon>Bacilli</taxon>
        <taxon>Lactobacillales</taxon>
        <taxon>Aerococcaceae</taxon>
        <taxon>Facklamia</taxon>
    </lineage>
</organism>
<comment type="subcellular location">
    <subcellularLocation>
        <location evidence="1">Membrane</location>
        <topology evidence="1">Multi-pass membrane protein</topology>
    </subcellularLocation>
</comment>
<proteinExistence type="predicted"/>
<feature type="region of interest" description="Disordered" evidence="5">
    <location>
        <begin position="1"/>
        <end position="24"/>
    </location>
</feature>
<dbReference type="PROSITE" id="PS50801">
    <property type="entry name" value="STAS"/>
    <property type="match status" value="1"/>
</dbReference>
<dbReference type="InterPro" id="IPR002645">
    <property type="entry name" value="STAS_dom"/>
</dbReference>
<keyword evidence="9" id="KW-1185">Reference proteome</keyword>
<dbReference type="InterPro" id="IPR011547">
    <property type="entry name" value="SLC26A/SulP_dom"/>
</dbReference>
<feature type="transmembrane region" description="Helical" evidence="6">
    <location>
        <begin position="139"/>
        <end position="159"/>
    </location>
</feature>
<keyword evidence="3 6" id="KW-1133">Transmembrane helix</keyword>
<dbReference type="Pfam" id="PF00916">
    <property type="entry name" value="Sulfate_transp"/>
    <property type="match status" value="1"/>
</dbReference>
<feature type="transmembrane region" description="Helical" evidence="6">
    <location>
        <begin position="364"/>
        <end position="381"/>
    </location>
</feature>
<dbReference type="InterPro" id="IPR001902">
    <property type="entry name" value="SLC26A/SulP_fam"/>
</dbReference>
<evidence type="ECO:0000256" key="6">
    <source>
        <dbReference type="SAM" id="Phobius"/>
    </source>
</evidence>
<dbReference type="InterPro" id="IPR036513">
    <property type="entry name" value="STAS_dom_sf"/>
</dbReference>
<evidence type="ECO:0000256" key="4">
    <source>
        <dbReference type="ARBA" id="ARBA00023136"/>
    </source>
</evidence>
<evidence type="ECO:0000256" key="1">
    <source>
        <dbReference type="ARBA" id="ARBA00004141"/>
    </source>
</evidence>